<sequence length="86" mass="8875">MKTTSIIVSILSMALAATAAPVLEDRTSSSCKPTTEVTQQVCCSGLLDCVVQVLGNTCSTHTYNCKTDAPVGGLVNVALLNCVSIL</sequence>
<dbReference type="InParanoid" id="A0A1J7IK23"/>
<protein>
    <submittedName>
        <fullName evidence="2">Hydrophobin 3</fullName>
    </submittedName>
</protein>
<keyword evidence="3" id="KW-1185">Reference proteome</keyword>
<dbReference type="AlphaFoldDB" id="A0A1J7IK23"/>
<gene>
    <name evidence="2" type="ORF">CONLIGDRAFT_682663</name>
</gene>
<feature type="chain" id="PRO_5012769221" evidence="1">
    <location>
        <begin position="20"/>
        <end position="86"/>
    </location>
</feature>
<evidence type="ECO:0000313" key="3">
    <source>
        <dbReference type="Proteomes" id="UP000182658"/>
    </source>
</evidence>
<accession>A0A1J7IK23</accession>
<organism evidence="2 3">
    <name type="scientific">Coniochaeta ligniaria NRRL 30616</name>
    <dbReference type="NCBI Taxonomy" id="1408157"/>
    <lineage>
        <taxon>Eukaryota</taxon>
        <taxon>Fungi</taxon>
        <taxon>Dikarya</taxon>
        <taxon>Ascomycota</taxon>
        <taxon>Pezizomycotina</taxon>
        <taxon>Sordariomycetes</taxon>
        <taxon>Sordariomycetidae</taxon>
        <taxon>Coniochaetales</taxon>
        <taxon>Coniochaetaceae</taxon>
        <taxon>Coniochaeta</taxon>
    </lineage>
</organism>
<dbReference type="EMBL" id="KV875099">
    <property type="protein sequence ID" value="OIW27635.1"/>
    <property type="molecule type" value="Genomic_DNA"/>
</dbReference>
<dbReference type="Proteomes" id="UP000182658">
    <property type="component" value="Unassembled WGS sequence"/>
</dbReference>
<evidence type="ECO:0000313" key="2">
    <source>
        <dbReference type="EMBL" id="OIW27635.1"/>
    </source>
</evidence>
<dbReference type="OrthoDB" id="8115477at2759"/>
<proteinExistence type="predicted"/>
<reference evidence="2 3" key="1">
    <citation type="submission" date="2016-10" db="EMBL/GenBank/DDBJ databases">
        <title>Draft genome sequence of Coniochaeta ligniaria NRRL30616, a lignocellulolytic fungus for bioabatement of inhibitors in plant biomass hydrolysates.</title>
        <authorList>
            <consortium name="DOE Joint Genome Institute"/>
            <person name="Jimenez D.J."/>
            <person name="Hector R.E."/>
            <person name="Riley R."/>
            <person name="Sun H."/>
            <person name="Grigoriev I.V."/>
            <person name="Van Elsas J.D."/>
            <person name="Nichols N.N."/>
        </authorList>
    </citation>
    <scope>NUCLEOTIDE SEQUENCE [LARGE SCALE GENOMIC DNA]</scope>
    <source>
        <strain evidence="2 3">NRRL 30616</strain>
    </source>
</reference>
<evidence type="ECO:0000256" key="1">
    <source>
        <dbReference type="SAM" id="SignalP"/>
    </source>
</evidence>
<feature type="signal peptide" evidence="1">
    <location>
        <begin position="1"/>
        <end position="19"/>
    </location>
</feature>
<keyword evidence="1" id="KW-0732">Signal</keyword>
<name>A0A1J7IK23_9PEZI</name>